<evidence type="ECO:0000313" key="1">
    <source>
        <dbReference type="EMBL" id="PRQ64459.1"/>
    </source>
</evidence>
<evidence type="ECO:0000313" key="2">
    <source>
        <dbReference type="Proteomes" id="UP000238163"/>
    </source>
</evidence>
<keyword evidence="2" id="KW-1185">Reference proteome</keyword>
<organism evidence="1 2">
    <name type="scientific">Vibrio mediterranei</name>
    <dbReference type="NCBI Taxonomy" id="689"/>
    <lineage>
        <taxon>Bacteria</taxon>
        <taxon>Pseudomonadati</taxon>
        <taxon>Pseudomonadota</taxon>
        <taxon>Gammaproteobacteria</taxon>
        <taxon>Vibrionales</taxon>
        <taxon>Vibrionaceae</taxon>
        <taxon>Vibrio</taxon>
    </lineage>
</organism>
<sequence length="165" mass="18738">MRILLFIIVMFSLPISANTFEIREFKNANQLIWDDTFKLHINEYFGSKSKEYFWSDAKVSEQVKAGFGGAPDLVEALGGNTYIVSACRHRSCDEKSAYVTNGDFELFAIISYLCETHSGATEFCSDGQLVIFYKNASAKNLLSNHLINWKNYYAPKAKVVYEKVT</sequence>
<proteinExistence type="predicted"/>
<reference evidence="1 2" key="1">
    <citation type="submission" date="2017-09" db="EMBL/GenBank/DDBJ databases">
        <authorList>
            <person name="Girard L."/>
            <person name="Lami R."/>
            <person name="Suzuki M."/>
            <person name="Baudart J."/>
        </authorList>
    </citation>
    <scope>NUCLEOTIDE SEQUENCE [LARGE SCALE GENOMIC DNA]</scope>
    <source>
        <strain evidence="1 2">17LN0615E</strain>
    </source>
</reference>
<name>A0ABX5D4E8_9VIBR</name>
<comment type="caution">
    <text evidence="1">The sequence shown here is derived from an EMBL/GenBank/DDBJ whole genome shotgun (WGS) entry which is preliminary data.</text>
</comment>
<dbReference type="RefSeq" id="WP_096441234.1">
    <property type="nucleotide sequence ID" value="NZ_NWTN01000056.1"/>
</dbReference>
<accession>A0ABX5D4E8</accession>
<dbReference type="Proteomes" id="UP000238163">
    <property type="component" value="Unassembled WGS sequence"/>
</dbReference>
<protein>
    <submittedName>
        <fullName evidence="1">Uncharacterized protein</fullName>
    </submittedName>
</protein>
<dbReference type="EMBL" id="NWTN01000056">
    <property type="protein sequence ID" value="PRQ64459.1"/>
    <property type="molecule type" value="Genomic_DNA"/>
</dbReference>
<gene>
    <name evidence="1" type="ORF">COR51_27400</name>
</gene>
<reference evidence="1 2" key="2">
    <citation type="submission" date="2018-03" db="EMBL/GenBank/DDBJ databases">
        <title>Genetic Diversity and Phenotypic Plasticity of AHL Mediated Quorum Sensing in Environmental Strains of Vibrio mediterranei.</title>
        <authorList>
            <person name="Lantoine F."/>
            <person name="Vouve F."/>
        </authorList>
    </citation>
    <scope>NUCLEOTIDE SEQUENCE [LARGE SCALE GENOMIC DNA]</scope>
    <source>
        <strain evidence="1 2">17LN0615E</strain>
    </source>
</reference>